<feature type="compositionally biased region" description="Polar residues" evidence="7">
    <location>
        <begin position="1663"/>
        <end position="1674"/>
    </location>
</feature>
<evidence type="ECO:0000259" key="8">
    <source>
        <dbReference type="Pfam" id="PF12231"/>
    </source>
</evidence>
<dbReference type="Pfam" id="PF12231">
    <property type="entry name" value="Rif1_N"/>
    <property type="match status" value="1"/>
</dbReference>
<keyword evidence="10" id="KW-1185">Reference proteome</keyword>
<dbReference type="OrthoDB" id="5399929at2759"/>
<dbReference type="EMBL" id="MDYM01000004">
    <property type="protein sequence ID" value="OQD67017.1"/>
    <property type="molecule type" value="Genomic_DNA"/>
</dbReference>
<evidence type="ECO:0000256" key="6">
    <source>
        <dbReference type="ARBA" id="ARBA00023306"/>
    </source>
</evidence>
<reference evidence="10" key="1">
    <citation type="journal article" date="2017" name="Nat. Microbiol.">
        <title>Global analysis of biosynthetic gene clusters reveals vast potential of secondary metabolite production in Penicillium species.</title>
        <authorList>
            <person name="Nielsen J.C."/>
            <person name="Grijseels S."/>
            <person name="Prigent S."/>
            <person name="Ji B."/>
            <person name="Dainat J."/>
            <person name="Nielsen K.F."/>
            <person name="Frisvad J.C."/>
            <person name="Workman M."/>
            <person name="Nielsen J."/>
        </authorList>
    </citation>
    <scope>NUCLEOTIDE SEQUENCE [LARGE SCALE GENOMIC DNA]</scope>
    <source>
        <strain evidence="10">IBT 4502</strain>
    </source>
</reference>
<feature type="compositionally biased region" description="Polar residues" evidence="7">
    <location>
        <begin position="1607"/>
        <end position="1625"/>
    </location>
</feature>
<accession>A0A1V6NR14</accession>
<evidence type="ECO:0000256" key="7">
    <source>
        <dbReference type="SAM" id="MobiDB-lite"/>
    </source>
</evidence>
<feature type="region of interest" description="Disordered" evidence="7">
    <location>
        <begin position="1186"/>
        <end position="1633"/>
    </location>
</feature>
<keyword evidence="4" id="KW-0779">Telomere</keyword>
<comment type="subcellular location">
    <subcellularLocation>
        <location evidence="2">Chromosome</location>
        <location evidence="2">Telomere</location>
    </subcellularLocation>
    <subcellularLocation>
        <location evidence="1">Nucleus</location>
    </subcellularLocation>
</comment>
<organism evidence="9 10">
    <name type="scientific">Penicillium polonicum</name>
    <dbReference type="NCBI Taxonomy" id="60169"/>
    <lineage>
        <taxon>Eukaryota</taxon>
        <taxon>Fungi</taxon>
        <taxon>Dikarya</taxon>
        <taxon>Ascomycota</taxon>
        <taxon>Pezizomycotina</taxon>
        <taxon>Eurotiomycetes</taxon>
        <taxon>Eurotiomycetidae</taxon>
        <taxon>Eurotiales</taxon>
        <taxon>Aspergillaceae</taxon>
        <taxon>Penicillium</taxon>
    </lineage>
</organism>
<evidence type="ECO:0000256" key="4">
    <source>
        <dbReference type="ARBA" id="ARBA00022895"/>
    </source>
</evidence>
<keyword evidence="6" id="KW-0131">Cell cycle</keyword>
<evidence type="ECO:0000313" key="10">
    <source>
        <dbReference type="Proteomes" id="UP000191408"/>
    </source>
</evidence>
<evidence type="ECO:0000256" key="1">
    <source>
        <dbReference type="ARBA" id="ARBA00004123"/>
    </source>
</evidence>
<feature type="domain" description="Telomere-associated protein Rif1 N-terminal" evidence="8">
    <location>
        <begin position="129"/>
        <end position="502"/>
    </location>
</feature>
<feature type="compositionally biased region" description="Basic and acidic residues" evidence="7">
    <location>
        <begin position="1412"/>
        <end position="1432"/>
    </location>
</feature>
<feature type="compositionally biased region" description="Polar residues" evidence="7">
    <location>
        <begin position="1072"/>
        <end position="1090"/>
    </location>
</feature>
<dbReference type="GO" id="GO:0005634">
    <property type="term" value="C:nucleus"/>
    <property type="evidence" value="ECO:0007669"/>
    <property type="project" value="UniProtKB-SubCell"/>
</dbReference>
<dbReference type="GO" id="GO:0140445">
    <property type="term" value="C:chromosome, telomeric repeat region"/>
    <property type="evidence" value="ECO:0007669"/>
    <property type="project" value="TreeGrafter"/>
</dbReference>
<feature type="compositionally biased region" description="Polar residues" evidence="7">
    <location>
        <begin position="1262"/>
        <end position="1287"/>
    </location>
</feature>
<dbReference type="GO" id="GO:0000723">
    <property type="term" value="P:telomere maintenance"/>
    <property type="evidence" value="ECO:0007669"/>
    <property type="project" value="TreeGrafter"/>
</dbReference>
<evidence type="ECO:0000256" key="5">
    <source>
        <dbReference type="ARBA" id="ARBA00023242"/>
    </source>
</evidence>
<feature type="compositionally biased region" description="Low complexity" evidence="7">
    <location>
        <begin position="1512"/>
        <end position="1522"/>
    </location>
</feature>
<dbReference type="PANTHER" id="PTHR22928:SF3">
    <property type="entry name" value="TELOMERE-ASSOCIATED PROTEIN RIF1"/>
    <property type="match status" value="1"/>
</dbReference>
<dbReference type="STRING" id="60169.A0A1V6NR14"/>
<dbReference type="InterPro" id="IPR022031">
    <property type="entry name" value="Rif1_N"/>
</dbReference>
<protein>
    <recommendedName>
        <fullName evidence="8">Telomere-associated protein Rif1 N-terminal domain-containing protein</fullName>
    </recommendedName>
</protein>
<keyword evidence="3" id="KW-0158">Chromosome</keyword>
<evidence type="ECO:0000256" key="3">
    <source>
        <dbReference type="ARBA" id="ARBA00022454"/>
    </source>
</evidence>
<feature type="region of interest" description="Disordered" evidence="7">
    <location>
        <begin position="1662"/>
        <end position="1685"/>
    </location>
</feature>
<evidence type="ECO:0000256" key="2">
    <source>
        <dbReference type="ARBA" id="ARBA00004574"/>
    </source>
</evidence>
<feature type="compositionally biased region" description="Basic residues" evidence="7">
    <location>
        <begin position="1239"/>
        <end position="1257"/>
    </location>
</feature>
<evidence type="ECO:0000313" key="9">
    <source>
        <dbReference type="EMBL" id="OQD67017.1"/>
    </source>
</evidence>
<feature type="region of interest" description="Disordered" evidence="7">
    <location>
        <begin position="1"/>
        <end position="58"/>
    </location>
</feature>
<keyword evidence="5" id="KW-0539">Nucleus</keyword>
<dbReference type="PANTHER" id="PTHR22928">
    <property type="entry name" value="TELOMERE-ASSOCIATED PROTEIN RIF1"/>
    <property type="match status" value="1"/>
</dbReference>
<dbReference type="Proteomes" id="UP000191408">
    <property type="component" value="Unassembled WGS sequence"/>
</dbReference>
<name>A0A1V6NR14_PENPO</name>
<comment type="caution">
    <text evidence="9">The sequence shown here is derived from an EMBL/GenBank/DDBJ whole genome shotgun (WGS) entry which is preliminary data.</text>
</comment>
<feature type="compositionally biased region" description="Basic residues" evidence="7">
    <location>
        <begin position="1343"/>
        <end position="1358"/>
    </location>
</feature>
<proteinExistence type="predicted"/>
<sequence length="1733" mass="190380">MVEILSARPPTPPRTASRIVIENTESPLAVQTPKESSFSALGSAEAGPSSRSSKKVNFSPWPKYIKPPTFASAMKSAPDLKTISPSPNSKPTKSILKATQSPIPVWSPNVDAFTTESLAMLLESVIQQLAGESMTSRLDAYMQFYGALRTYDGLPAGQKITEKLNLITEFIQRDVNLDLANVSPIDTNLASQALKLSAAFVWHPEISTQLSEEFKIFLVDHSITCLHEAKAPKSVLTHYMSILSTQTFGPKIMTGARVARLLTVLQEVTKNISGNAIVSHRLNIYQRLLGQAKTAFISQANLWIEHLIFGLLHHLKDTRSKAIAFGLQVATEAGPNPTLSKNIQDLFDRPLEHGRKLVSEVRERMTRMMATVDSGEHVPQIWSVIILLLRNKRWNLERWDHFKEWVLVAQKCFNCSDLAIKTQAIVGWNRFVSAISPNESTPRGILHMLGKPVLSQFDRKKTDKSGSPPTPVALTSYYNLLYYTFRPSLSYQHLDIIWEEYVAMPSSGIFSSVPVLSDCLSRILTNLLWSTQAKLWTENRINDTTQMEAEELPAADSRWVRSRITSILKVFEHIFKASVWIDDAVGQSHVALAWNSLSSSLSLASSKEITPSGESMQAVASVWSLLHRLWIAGPPSLNADSTDIFFERFRFLSTTMIVSIGGIPFTEKLLLRNADEIDNISKHSHPNTTQEGAILHLLRIISSTGGIIVPSESYTHLVSGNIDAACNGRFSRGSRLELLQQCAELSATNTSAIPRAAQLVEVIWKATAQAAAAALQSFPMESAHGRDGSVSRDYENVIRILSFGLSFPSFFQEWSHLLETFVRVVRTEKGNQAVATMIVEPIAERLMNLSAGDTYLPSTSLLSHSLSIPFMQGTGLGIDRSGIQAAGHAIFPHKLLASITQTLHGAYDNFDASHPNGVADFIEALTSFLGTGVPQFQSQILQCLQSSLGLWLKDKSHKIHVDRGVDSRILTACRALSSATINILQTSVSHDLPSLKDFEPILCAGLESSHMSTAKRYVELWGLTFGSQSFVTPTTILQAVQTAESRVQTATLPPQNGDQDTEMLSPPPPQDKMNQSLHQQSQDNQLSSPVVRTEDSSVVLKPTEQFREPQLPSNLQKPMDAQIVDGISLSHKRKSHHEMFSMIESIQSSSPASTPRKLGFDTPRHVRKLHGESLAILPLTPTLAPTENEDAFIGSSPTPGTRDPTPAMNSDALISSHLPADLGGDPPSSPPEMQSRSPSPRKGRSKSARRRAAKARKALVATSGQQSTVNSPATSRLATENIDTTMSDAHDYNNENVDATPRANGITPSRRLRSALGKDSDTVELSPVPPVDTDKTPVQQPTRRSKPSSSSKKKRKQTQSKPADDQPQQAMDMPPDTLLDSFMDSSEETESQIASQLGQDLELAVDMDDGDNLERGKLPDEPSMKKRKRDQEDSPSSVRTDRRRSTRLSTVKDMVSTESLQPDSSHPHHAISRQLSPAKSLSKSLSPTATRRSTRNSQRKDSDNPPADSVVQESTQESTQDTETPRPSKRSRKSIRLEGQSVSTAIDSTPQSVPRDTRSRKTRPQQHALETSQPSIPSEERGDTDQLPPHADLDMVPESLITEDQAGHSTSLVSTEEATGTQVSEAEQAIEPVVKPDIEADSEMDIDMNAVQQSGGIVEQAPSVATTGTQTQESPPEPKPDINEQDITQSLKNFLGEMKMTNLSPSAFREVDDLLFKLRCEAQNASTRHNTSA</sequence>
<feature type="compositionally biased region" description="Low complexity" evidence="7">
    <location>
        <begin position="1476"/>
        <end position="1490"/>
    </location>
</feature>
<feature type="region of interest" description="Disordered" evidence="7">
    <location>
        <begin position="1050"/>
        <end position="1112"/>
    </location>
</feature>
<gene>
    <name evidence="9" type="ORF">PENPOL_c004G07283</name>
</gene>
<feature type="compositionally biased region" description="Polar residues" evidence="7">
    <location>
        <begin position="1540"/>
        <end position="1554"/>
    </location>
</feature>